<keyword evidence="6" id="KW-1133">Transmembrane helix</keyword>
<keyword evidence="1" id="KW-0732">Signal</keyword>
<dbReference type="PANTHER" id="PTHR19971">
    <property type="entry name" value="SIGNAL-REGULATORY PROTEIN BETA"/>
    <property type="match status" value="1"/>
</dbReference>
<dbReference type="Pfam" id="PF07686">
    <property type="entry name" value="V-set"/>
    <property type="match status" value="1"/>
</dbReference>
<dbReference type="Pfam" id="PF07654">
    <property type="entry name" value="C1-set"/>
    <property type="match status" value="2"/>
</dbReference>
<feature type="region of interest" description="Disordered" evidence="5">
    <location>
        <begin position="1"/>
        <end position="44"/>
    </location>
</feature>
<keyword evidence="3" id="KW-0325">Glycoprotein</keyword>
<dbReference type="InterPro" id="IPR013106">
    <property type="entry name" value="Ig_V-set"/>
</dbReference>
<proteinExistence type="predicted"/>
<dbReference type="InterPro" id="IPR013783">
    <property type="entry name" value="Ig-like_fold"/>
</dbReference>
<reference evidence="8" key="3">
    <citation type="submission" date="2025-09" db="UniProtKB">
        <authorList>
            <consortium name="Ensembl"/>
        </authorList>
    </citation>
    <scope>IDENTIFICATION</scope>
</reference>
<feature type="domain" description="Ig-like" evidence="7">
    <location>
        <begin position="241"/>
        <end position="333"/>
    </location>
</feature>
<organism evidence="8 9">
    <name type="scientific">Catharus ustulatus</name>
    <name type="common">Russet-backed thrush</name>
    <name type="synonym">Hylocichla ustulatus</name>
    <dbReference type="NCBI Taxonomy" id="91951"/>
    <lineage>
        <taxon>Eukaryota</taxon>
        <taxon>Metazoa</taxon>
        <taxon>Chordata</taxon>
        <taxon>Craniata</taxon>
        <taxon>Vertebrata</taxon>
        <taxon>Euteleostomi</taxon>
        <taxon>Archelosauria</taxon>
        <taxon>Archosauria</taxon>
        <taxon>Dinosauria</taxon>
        <taxon>Saurischia</taxon>
        <taxon>Theropoda</taxon>
        <taxon>Coelurosauria</taxon>
        <taxon>Aves</taxon>
        <taxon>Neognathae</taxon>
        <taxon>Neoaves</taxon>
        <taxon>Telluraves</taxon>
        <taxon>Australaves</taxon>
        <taxon>Passeriformes</taxon>
        <taxon>Turdidae</taxon>
        <taxon>Catharus</taxon>
    </lineage>
</organism>
<dbReference type="AlphaFoldDB" id="A0A8C3U4S2"/>
<feature type="region of interest" description="Disordered" evidence="5">
    <location>
        <begin position="614"/>
        <end position="641"/>
    </location>
</feature>
<keyword evidence="6" id="KW-0812">Transmembrane</keyword>
<evidence type="ECO:0000259" key="7">
    <source>
        <dbReference type="PROSITE" id="PS50835"/>
    </source>
</evidence>
<reference evidence="8" key="1">
    <citation type="submission" date="2020-10" db="EMBL/GenBank/DDBJ databases">
        <title>Catharus ustulatus (Swainson's thrush) genome, bCatUst1, primary haplotype v2.</title>
        <authorList>
            <person name="Delmore K."/>
            <person name="Vafadar M."/>
            <person name="Formenti G."/>
            <person name="Chow W."/>
            <person name="Pelan S."/>
            <person name="Howe K."/>
            <person name="Rhie A."/>
            <person name="Mountcastle J."/>
            <person name="Haase B."/>
            <person name="Fedrigo O."/>
            <person name="Jarvis E.D."/>
        </authorList>
    </citation>
    <scope>NUCLEOTIDE SEQUENCE [LARGE SCALE GENOMIC DNA]</scope>
</reference>
<feature type="domain" description="Ig-like" evidence="7">
    <location>
        <begin position="361"/>
        <end position="452"/>
    </location>
</feature>
<name>A0A8C3U4S2_CATUS</name>
<keyword evidence="4" id="KW-0393">Immunoglobulin domain</keyword>
<dbReference type="SMART" id="SM00406">
    <property type="entry name" value="IGv"/>
    <property type="match status" value="1"/>
</dbReference>
<dbReference type="InterPro" id="IPR036179">
    <property type="entry name" value="Ig-like_dom_sf"/>
</dbReference>
<sequence length="717" mass="77199">MEPPPPALADSSRLLAAGPGGPSQPTLRQPRTGLTGGLCPGAGGAGFAPATGGSGAKPGLLGAGGGLEAGASSVPPRYHGNGGGAAAGGRRLRAAPGHAPARGPAAAAPSAAPSPLRCPRAAAGPRVRVGACVCAARPPRGEKGGSPASFLILGLRRAISFASCSSALFFLFFFCFFFLCLFFFFNFLFLICLIYQTQPPSRARGRAVKPRAPLPAPMEPHPRDPGRTAWALPCLLLLALPGVGAQTFSLHQPQDKVSVAAGETLTLNCTVSRKNVVGAVRWLKGWDSENKTIYDHRTPLSFPRVMAAVSDSDTDFSIHIRNVTPEDTGTYYCVKFTKGPRGEDVVFQRGSGTEVSVQAKPSTPIVSGPEQRVRPEQSVPFTCTTGGFSPKEIVVKWFKNKNPMTAQQPQITEWRDKTYNISSTVNVTLQKDDVPSQVTCVVQHSTLPAPLRGSFQLSRVLRVPPIVEVRTEPSSVELNTTVTFTCLVKEFYPPNVSISWLENGKEMKVKNVSRPSELSGGLFQLRSWVEVQATEEKNGSTIACVVVHDGQAPANSSAFLRIFNTAQSEWSKESQMLKDDMLIYIVVGVVCTVLALLVAAILYLIRTKQIKAGKSSPSARLHEPEKSSEATTQESDPNNLTYADLNFDKERKTIRRMVEMSQQSEYACIQTNRAPNGDENLTYADLDMVHLSKAPKRPAPRPEESSSEYASVQITRK</sequence>
<feature type="compositionally biased region" description="Polar residues" evidence="5">
    <location>
        <begin position="629"/>
        <end position="641"/>
    </location>
</feature>
<gene>
    <name evidence="8" type="primary">LOC117004195</name>
</gene>
<reference evidence="8" key="2">
    <citation type="submission" date="2025-08" db="UniProtKB">
        <authorList>
            <consortium name="Ensembl"/>
        </authorList>
    </citation>
    <scope>IDENTIFICATION</scope>
</reference>
<feature type="region of interest" description="Disordered" evidence="5">
    <location>
        <begin position="204"/>
        <end position="224"/>
    </location>
</feature>
<feature type="compositionally biased region" description="Polar residues" evidence="5">
    <location>
        <begin position="707"/>
        <end position="717"/>
    </location>
</feature>
<dbReference type="PROSITE" id="PS50835">
    <property type="entry name" value="IG_LIKE"/>
    <property type="match status" value="3"/>
</dbReference>
<dbReference type="InterPro" id="IPR051755">
    <property type="entry name" value="Ig-like_CS_Receptor"/>
</dbReference>
<dbReference type="InterPro" id="IPR003599">
    <property type="entry name" value="Ig_sub"/>
</dbReference>
<evidence type="ECO:0000256" key="2">
    <source>
        <dbReference type="ARBA" id="ARBA00023157"/>
    </source>
</evidence>
<feature type="transmembrane region" description="Helical" evidence="6">
    <location>
        <begin position="167"/>
        <end position="195"/>
    </location>
</feature>
<dbReference type="SMART" id="SM00407">
    <property type="entry name" value="IGc1"/>
    <property type="match status" value="2"/>
</dbReference>
<evidence type="ECO:0000256" key="4">
    <source>
        <dbReference type="ARBA" id="ARBA00023319"/>
    </source>
</evidence>
<accession>A0A8C3U4S2</accession>
<evidence type="ECO:0000256" key="3">
    <source>
        <dbReference type="ARBA" id="ARBA00023180"/>
    </source>
</evidence>
<feature type="transmembrane region" description="Helical" evidence="6">
    <location>
        <begin position="581"/>
        <end position="605"/>
    </location>
</feature>
<evidence type="ECO:0000313" key="8">
    <source>
        <dbReference type="Ensembl" id="ENSCUSP00005007339.1"/>
    </source>
</evidence>
<evidence type="ECO:0000256" key="1">
    <source>
        <dbReference type="ARBA" id="ARBA00022729"/>
    </source>
</evidence>
<dbReference type="SMART" id="SM00409">
    <property type="entry name" value="IG"/>
    <property type="match status" value="2"/>
</dbReference>
<keyword evidence="6" id="KW-0472">Membrane</keyword>
<feature type="region of interest" description="Disordered" evidence="5">
    <location>
        <begin position="72"/>
        <end position="115"/>
    </location>
</feature>
<keyword evidence="9" id="KW-1185">Reference proteome</keyword>
<dbReference type="Gene3D" id="2.60.40.10">
    <property type="entry name" value="Immunoglobulins"/>
    <property type="match status" value="3"/>
</dbReference>
<dbReference type="InterPro" id="IPR007110">
    <property type="entry name" value="Ig-like_dom"/>
</dbReference>
<protein>
    <recommendedName>
        <fullName evidence="7">Ig-like domain-containing protein</fullName>
    </recommendedName>
</protein>
<evidence type="ECO:0000256" key="6">
    <source>
        <dbReference type="SAM" id="Phobius"/>
    </source>
</evidence>
<feature type="domain" description="Ig-like" evidence="7">
    <location>
        <begin position="464"/>
        <end position="561"/>
    </location>
</feature>
<evidence type="ECO:0000256" key="5">
    <source>
        <dbReference type="SAM" id="MobiDB-lite"/>
    </source>
</evidence>
<feature type="compositionally biased region" description="Gly residues" evidence="5">
    <location>
        <begin position="34"/>
        <end position="44"/>
    </location>
</feature>
<feature type="region of interest" description="Disordered" evidence="5">
    <location>
        <begin position="691"/>
        <end position="717"/>
    </location>
</feature>
<dbReference type="SUPFAM" id="SSF48726">
    <property type="entry name" value="Immunoglobulin"/>
    <property type="match status" value="3"/>
</dbReference>
<evidence type="ECO:0000313" key="9">
    <source>
        <dbReference type="Proteomes" id="UP000694563"/>
    </source>
</evidence>
<dbReference type="Proteomes" id="UP000694563">
    <property type="component" value="Chromosome 17"/>
</dbReference>
<keyword evidence="2" id="KW-1015">Disulfide bond</keyword>
<dbReference type="FunFam" id="2.60.40.10:FF:000295">
    <property type="entry name" value="Tyrosine-protein phosphatase non-receptor type substrate 1"/>
    <property type="match status" value="1"/>
</dbReference>
<dbReference type="InterPro" id="IPR003597">
    <property type="entry name" value="Ig_C1-set"/>
</dbReference>
<feature type="compositionally biased region" description="Low complexity" evidence="5">
    <location>
        <begin position="94"/>
        <end position="115"/>
    </location>
</feature>
<dbReference type="Ensembl" id="ENSCUST00005007615.1">
    <property type="protein sequence ID" value="ENSCUSP00005007339.1"/>
    <property type="gene ID" value="ENSCUSG00005004567.1"/>
</dbReference>